<feature type="transmembrane region" description="Helical" evidence="7">
    <location>
        <begin position="251"/>
        <end position="272"/>
    </location>
</feature>
<feature type="transmembrane region" description="Helical" evidence="7">
    <location>
        <begin position="182"/>
        <end position="203"/>
    </location>
</feature>
<evidence type="ECO:0000313" key="8">
    <source>
        <dbReference type="EMBL" id="GAD59981.1"/>
    </source>
</evidence>
<feature type="transmembrane region" description="Helical" evidence="7">
    <location>
        <begin position="78"/>
        <end position="100"/>
    </location>
</feature>
<name>A0A8E0TT60_9CAUL</name>
<dbReference type="SUPFAM" id="SSF118215">
    <property type="entry name" value="Proton glutamate symport protein"/>
    <property type="match status" value="1"/>
</dbReference>
<organism evidence="8 9">
    <name type="scientific">Brevundimonas abyssalis TAR-001</name>
    <dbReference type="NCBI Taxonomy" id="1391729"/>
    <lineage>
        <taxon>Bacteria</taxon>
        <taxon>Pseudomonadati</taxon>
        <taxon>Pseudomonadota</taxon>
        <taxon>Alphaproteobacteria</taxon>
        <taxon>Caulobacterales</taxon>
        <taxon>Caulobacteraceae</taxon>
        <taxon>Brevundimonas</taxon>
    </lineage>
</organism>
<dbReference type="GO" id="GO:0015293">
    <property type="term" value="F:symporter activity"/>
    <property type="evidence" value="ECO:0007669"/>
    <property type="project" value="UniProtKB-KW"/>
</dbReference>
<feature type="transmembrane region" description="Helical" evidence="7">
    <location>
        <begin position="45"/>
        <end position="66"/>
    </location>
</feature>
<evidence type="ECO:0000256" key="5">
    <source>
        <dbReference type="ARBA" id="ARBA00022989"/>
    </source>
</evidence>
<keyword evidence="3" id="KW-1003">Cell membrane</keyword>
<gene>
    <name evidence="8" type="ORF">MBEBAB_2231</name>
</gene>
<dbReference type="GO" id="GO:0005886">
    <property type="term" value="C:plasma membrane"/>
    <property type="evidence" value="ECO:0007669"/>
    <property type="project" value="UniProtKB-SubCell"/>
</dbReference>
<feature type="transmembrane region" description="Helical" evidence="7">
    <location>
        <begin position="292"/>
        <end position="313"/>
    </location>
</feature>
<dbReference type="Pfam" id="PF00375">
    <property type="entry name" value="SDF"/>
    <property type="match status" value="1"/>
</dbReference>
<evidence type="ECO:0000256" key="6">
    <source>
        <dbReference type="ARBA" id="ARBA00023136"/>
    </source>
</evidence>
<keyword evidence="9" id="KW-1185">Reference proteome</keyword>
<proteinExistence type="predicted"/>
<evidence type="ECO:0000256" key="2">
    <source>
        <dbReference type="ARBA" id="ARBA00022448"/>
    </source>
</evidence>
<dbReference type="PANTHER" id="PTHR42865">
    <property type="entry name" value="PROTON/GLUTAMATE-ASPARTATE SYMPORTER"/>
    <property type="match status" value="1"/>
</dbReference>
<dbReference type="InterPro" id="IPR036458">
    <property type="entry name" value="Na:dicarbo_symporter_sf"/>
</dbReference>
<sequence length="415" mass="43234">MHRYWFGIVLWKRILLALVLGAVVGLIWGEGAGQIRWLGDLFVRLIQMVVAPLVFVTIVSGVISLSDPKRLGSIGVKAVSLYVLTSLTAVGVGLTLALLIQPGAGVDFSDAIPREGLEAAQPFAGLIEMIVPTNPIAALASGQILAVIFFALILGAAILVSGEAGKPLADVFNSAAEAMLKLVGFIMEVAPFGVFALIAWVMGTTGLSAFVNVALLALCVVVGCLIQILVFQGGIIKLFARLPVWPFFRDVTDAALVAFSTSSSSATLPVTMAVAEGNLGIKKPVFSTVLPLGMTVSMDGTALYIGILAVFAAQASGITLSASDYALIVVTTLLVSIGTAPVPSASLFMLAAVLQGIGVDPMQTALLVGFVLPFDRILDMTRTVANVISDLAVATVVGKWENEIDVEAYIAPPVK</sequence>
<dbReference type="GO" id="GO:0006835">
    <property type="term" value="P:dicarboxylic acid transport"/>
    <property type="evidence" value="ECO:0007669"/>
    <property type="project" value="TreeGrafter"/>
</dbReference>
<dbReference type="Gene3D" id="1.10.3860.10">
    <property type="entry name" value="Sodium:dicarboxylate symporter"/>
    <property type="match status" value="1"/>
</dbReference>
<evidence type="ECO:0000256" key="4">
    <source>
        <dbReference type="ARBA" id="ARBA00022692"/>
    </source>
</evidence>
<reference evidence="9" key="1">
    <citation type="journal article" date="2013" name="Genome Announc.">
        <title>Draft Genome Sequence of the Dimorphic Prosthecate Bacterium Brevundimonas abyssalis TAR-001T.</title>
        <authorList>
            <person name="Tsubouchi T."/>
            <person name="Nishi S."/>
            <person name="Usui K."/>
            <person name="Shimane Y."/>
            <person name="Takaki Y."/>
            <person name="Maruyama T."/>
            <person name="Hatada Y."/>
        </authorList>
    </citation>
    <scope>NUCLEOTIDE SEQUENCE [LARGE SCALE GENOMIC DNA]</scope>
    <source>
        <strain evidence="9">TAR-001</strain>
    </source>
</reference>
<keyword evidence="6 7" id="KW-0472">Membrane</keyword>
<dbReference type="AlphaFoldDB" id="A0A8E0TT60"/>
<keyword evidence="2" id="KW-0813">Transport</keyword>
<dbReference type="PANTHER" id="PTHR42865:SF7">
    <property type="entry name" value="PROTON_GLUTAMATE-ASPARTATE SYMPORTER"/>
    <property type="match status" value="1"/>
</dbReference>
<feature type="transmembrane region" description="Helical" evidence="7">
    <location>
        <begin position="209"/>
        <end position="231"/>
    </location>
</feature>
<evidence type="ECO:0000256" key="3">
    <source>
        <dbReference type="ARBA" id="ARBA00022475"/>
    </source>
</evidence>
<keyword evidence="4 7" id="KW-0812">Transmembrane</keyword>
<evidence type="ECO:0000313" key="9">
    <source>
        <dbReference type="Proteomes" id="UP000016569"/>
    </source>
</evidence>
<dbReference type="EMBL" id="BATC01000047">
    <property type="protein sequence ID" value="GAD59981.1"/>
    <property type="molecule type" value="Genomic_DNA"/>
</dbReference>
<comment type="subcellular location">
    <subcellularLocation>
        <location evidence="1">Cell membrane</location>
        <topology evidence="1">Multi-pass membrane protein</topology>
    </subcellularLocation>
</comment>
<feature type="transmembrane region" description="Helical" evidence="7">
    <location>
        <begin position="136"/>
        <end position="161"/>
    </location>
</feature>
<evidence type="ECO:0000256" key="1">
    <source>
        <dbReference type="ARBA" id="ARBA00004651"/>
    </source>
</evidence>
<feature type="transmembrane region" description="Helical" evidence="7">
    <location>
        <begin position="348"/>
        <end position="372"/>
    </location>
</feature>
<evidence type="ECO:0000256" key="7">
    <source>
        <dbReference type="SAM" id="Phobius"/>
    </source>
</evidence>
<dbReference type="PRINTS" id="PR00173">
    <property type="entry name" value="EDTRNSPORT"/>
</dbReference>
<comment type="caution">
    <text evidence="8">The sequence shown here is derived from an EMBL/GenBank/DDBJ whole genome shotgun (WGS) entry which is preliminary data.</text>
</comment>
<dbReference type="Proteomes" id="UP000016569">
    <property type="component" value="Unassembled WGS sequence"/>
</dbReference>
<accession>A0A8E0TT60</accession>
<feature type="transmembrane region" description="Helical" evidence="7">
    <location>
        <begin position="325"/>
        <end position="342"/>
    </location>
</feature>
<dbReference type="InterPro" id="IPR001991">
    <property type="entry name" value="Na-dicarboxylate_symporter"/>
</dbReference>
<protein>
    <submittedName>
        <fullName evidence="8">Proton/glutamate symport protein / sodium/glutamate symport protein</fullName>
    </submittedName>
</protein>
<keyword evidence="5 7" id="KW-1133">Transmembrane helix</keyword>